<evidence type="ECO:0000256" key="1">
    <source>
        <dbReference type="SAM" id="MobiDB-lite"/>
    </source>
</evidence>
<sequence>MIYLRFGRLYALSLDLDRRFGFMPLFAKNTCNNETIIDIPFGQVVLTPRRVLSRPWMPPPIENGPGSHHGQTADIGNTDTLPRLASGVATD</sequence>
<name>G2KST8_MICAA</name>
<dbReference type="AlphaFoldDB" id="G2KST8"/>
<keyword evidence="3" id="KW-1185">Reference proteome</keyword>
<dbReference type="Proteomes" id="UP000009286">
    <property type="component" value="Chromosome"/>
</dbReference>
<proteinExistence type="predicted"/>
<reference evidence="2 3" key="1">
    <citation type="journal article" date="2011" name="BMC Genomics">
        <title>Genomic insights into an obligate epibiotic bacterial predator: Micavibrio aeruginosavorus ARL-13.</title>
        <authorList>
            <person name="Wang Z."/>
            <person name="Kadouri D."/>
            <person name="Wu M."/>
        </authorList>
    </citation>
    <scope>NUCLEOTIDE SEQUENCE [LARGE SCALE GENOMIC DNA]</scope>
    <source>
        <strain evidence="2 3">ARL-13</strain>
    </source>
</reference>
<accession>G2KST8</accession>
<feature type="region of interest" description="Disordered" evidence="1">
    <location>
        <begin position="56"/>
        <end position="91"/>
    </location>
</feature>
<dbReference type="STRING" id="856793.MICA_1771"/>
<evidence type="ECO:0000313" key="2">
    <source>
        <dbReference type="EMBL" id="AEP10083.1"/>
    </source>
</evidence>
<dbReference type="HOGENOM" id="CLU_2423598_0_0_5"/>
<dbReference type="EMBL" id="CP002382">
    <property type="protein sequence ID" value="AEP10083.1"/>
    <property type="molecule type" value="Genomic_DNA"/>
</dbReference>
<organism evidence="2 3">
    <name type="scientific">Micavibrio aeruginosavorus (strain ARL-13)</name>
    <dbReference type="NCBI Taxonomy" id="856793"/>
    <lineage>
        <taxon>Bacteria</taxon>
        <taxon>Pseudomonadati</taxon>
        <taxon>Bdellovibrionota</taxon>
        <taxon>Bdellovibrionia</taxon>
        <taxon>Bdellovibrionales</taxon>
        <taxon>Pseudobdellovibrionaceae</taxon>
        <taxon>Micavibrio</taxon>
    </lineage>
</organism>
<dbReference type="KEGG" id="mai:MICA_1771"/>
<protein>
    <submittedName>
        <fullName evidence="2">Uncharacterized protein</fullName>
    </submittedName>
</protein>
<evidence type="ECO:0000313" key="3">
    <source>
        <dbReference type="Proteomes" id="UP000009286"/>
    </source>
</evidence>
<gene>
    <name evidence="2" type="ordered locus">MICA_1771</name>
</gene>